<dbReference type="Proteomes" id="UP001208570">
    <property type="component" value="Unassembled WGS sequence"/>
</dbReference>
<feature type="transmembrane region" description="Helical" evidence="1">
    <location>
        <begin position="190"/>
        <end position="212"/>
    </location>
</feature>
<accession>A0AAD9JB89</accession>
<comment type="caution">
    <text evidence="2">The sequence shown here is derived from an EMBL/GenBank/DDBJ whole genome shotgun (WGS) entry which is preliminary data.</text>
</comment>
<feature type="transmembrane region" description="Helical" evidence="1">
    <location>
        <begin position="32"/>
        <end position="52"/>
    </location>
</feature>
<name>A0AAD9JB89_9ANNE</name>
<dbReference type="SUPFAM" id="SSF81321">
    <property type="entry name" value="Family A G protein-coupled receptor-like"/>
    <property type="match status" value="1"/>
</dbReference>
<keyword evidence="3" id="KW-1185">Reference proteome</keyword>
<feature type="transmembrane region" description="Helical" evidence="1">
    <location>
        <begin position="59"/>
        <end position="82"/>
    </location>
</feature>
<proteinExistence type="predicted"/>
<evidence type="ECO:0000313" key="3">
    <source>
        <dbReference type="Proteomes" id="UP001208570"/>
    </source>
</evidence>
<dbReference type="EMBL" id="JAODUP010000457">
    <property type="protein sequence ID" value="KAK2149280.1"/>
    <property type="molecule type" value="Genomic_DNA"/>
</dbReference>
<reference evidence="2" key="1">
    <citation type="journal article" date="2023" name="Mol. Biol. Evol.">
        <title>Third-Generation Sequencing Reveals the Adaptive Role of the Epigenome in Three Deep-Sea Polychaetes.</title>
        <authorList>
            <person name="Perez M."/>
            <person name="Aroh O."/>
            <person name="Sun Y."/>
            <person name="Lan Y."/>
            <person name="Juniper S.K."/>
            <person name="Young C.R."/>
            <person name="Angers B."/>
            <person name="Qian P.Y."/>
        </authorList>
    </citation>
    <scope>NUCLEOTIDE SEQUENCE</scope>
    <source>
        <strain evidence="2">P08H-3</strain>
    </source>
</reference>
<keyword evidence="1" id="KW-0472">Membrane</keyword>
<evidence type="ECO:0000256" key="1">
    <source>
        <dbReference type="SAM" id="Phobius"/>
    </source>
</evidence>
<protein>
    <recommendedName>
        <fullName evidence="4">G-protein coupled receptors family 1 profile domain-containing protein</fullName>
    </recommendedName>
</protein>
<evidence type="ECO:0000313" key="2">
    <source>
        <dbReference type="EMBL" id="KAK2149280.1"/>
    </source>
</evidence>
<keyword evidence="1" id="KW-0812">Transmembrane</keyword>
<keyword evidence="1" id="KW-1133">Transmembrane helix</keyword>
<feature type="transmembrane region" description="Helical" evidence="1">
    <location>
        <begin position="116"/>
        <end position="138"/>
    </location>
</feature>
<organism evidence="2 3">
    <name type="scientific">Paralvinella palmiformis</name>
    <dbReference type="NCBI Taxonomy" id="53620"/>
    <lineage>
        <taxon>Eukaryota</taxon>
        <taxon>Metazoa</taxon>
        <taxon>Spiralia</taxon>
        <taxon>Lophotrochozoa</taxon>
        <taxon>Annelida</taxon>
        <taxon>Polychaeta</taxon>
        <taxon>Sedentaria</taxon>
        <taxon>Canalipalpata</taxon>
        <taxon>Terebellida</taxon>
        <taxon>Terebelliformia</taxon>
        <taxon>Alvinellidae</taxon>
        <taxon>Paralvinella</taxon>
    </lineage>
</organism>
<dbReference type="AlphaFoldDB" id="A0AAD9JB89"/>
<sequence>MNSDNLTVLINDTKHGSEYSISDYIAATETPLVASMAVLFNAVTSFVMYTFCGKIRSHYVLIAVQCSADLIAAFSYMLYFLAPNNDNRLSPLPNRFVAVHSPLKYPALARTSRMRIIDVVMGLLALIIWSIPFVVTLIREKPANVRRRSTNQCSTGSTYRTTVTSFWIVSTFIVFYWSDFITNYIDFPLSIYNIIKSLPLVNCIADPLIYAVRMNKTRAGFKKLCSKIKYSPQSNSHKSNDDVQH</sequence>
<feature type="transmembrane region" description="Helical" evidence="1">
    <location>
        <begin position="159"/>
        <end position="178"/>
    </location>
</feature>
<dbReference type="Gene3D" id="1.20.1070.10">
    <property type="entry name" value="Rhodopsin 7-helix transmembrane proteins"/>
    <property type="match status" value="1"/>
</dbReference>
<gene>
    <name evidence="2" type="ORF">LSH36_457g01019</name>
</gene>
<evidence type="ECO:0008006" key="4">
    <source>
        <dbReference type="Google" id="ProtNLM"/>
    </source>
</evidence>